<feature type="domain" description="DUF6891" evidence="1">
    <location>
        <begin position="13"/>
        <end position="188"/>
    </location>
</feature>
<dbReference type="EMBL" id="CP094970">
    <property type="protein sequence ID" value="UYM04795.1"/>
    <property type="molecule type" value="Genomic_DNA"/>
</dbReference>
<protein>
    <recommendedName>
        <fullName evidence="1">DUF6891 domain-containing protein</fullName>
    </recommendedName>
</protein>
<sequence>MGFRSVPKLTVDDELRGFARVVVRAGTYSAERIHAEVVEAVRQAGEAEVEHRASTLIGEARADLVADQQAWPEVTDYDRLQRVFAALETAGLPVLQAIEDHWTAKAELDRRAQDAAPSRGIVWFTAPDVWHAVDHGMLELNVWHPDSANVAEGDGILDEVIAALAAEALDGHFDEGRIEVSAHWHRRLGA</sequence>
<reference evidence="2" key="1">
    <citation type="submission" date="2022-01" db="EMBL/GenBank/DDBJ databases">
        <title>Nocardioidaceae gen. sp. A5X3R13.</title>
        <authorList>
            <person name="Lopez Marin M.A."/>
            <person name="Uhlik O."/>
        </authorList>
    </citation>
    <scope>NUCLEOTIDE SEQUENCE</scope>
    <source>
        <strain evidence="2">A5X3R13</strain>
    </source>
</reference>
<gene>
    <name evidence="2" type="ORF">L0C25_20025</name>
</gene>
<keyword evidence="3" id="KW-1185">Reference proteome</keyword>
<organism evidence="2 3">
    <name type="scientific">Solicola gregarius</name>
    <dbReference type="NCBI Taxonomy" id="2908642"/>
    <lineage>
        <taxon>Bacteria</taxon>
        <taxon>Bacillati</taxon>
        <taxon>Actinomycetota</taxon>
        <taxon>Actinomycetes</taxon>
        <taxon>Propionibacteriales</taxon>
        <taxon>Nocardioidaceae</taxon>
        <taxon>Solicola</taxon>
    </lineage>
</organism>
<dbReference type="KEGG" id="sgrg:L0C25_20025"/>
<name>A0AA46TGF2_9ACTN</name>
<accession>A0AA46TGF2</accession>
<dbReference type="AlphaFoldDB" id="A0AA46TGF2"/>
<evidence type="ECO:0000259" key="1">
    <source>
        <dbReference type="Pfam" id="PF21831"/>
    </source>
</evidence>
<evidence type="ECO:0000313" key="2">
    <source>
        <dbReference type="EMBL" id="UYM04795.1"/>
    </source>
</evidence>
<dbReference type="Proteomes" id="UP001164390">
    <property type="component" value="Chromosome"/>
</dbReference>
<dbReference type="RefSeq" id="WP_271633555.1">
    <property type="nucleotide sequence ID" value="NZ_CP094970.1"/>
</dbReference>
<dbReference type="InterPro" id="IPR054186">
    <property type="entry name" value="DUF6891"/>
</dbReference>
<dbReference type="Pfam" id="PF21831">
    <property type="entry name" value="DUF6891"/>
    <property type="match status" value="1"/>
</dbReference>
<evidence type="ECO:0000313" key="3">
    <source>
        <dbReference type="Proteomes" id="UP001164390"/>
    </source>
</evidence>
<proteinExistence type="predicted"/>